<evidence type="ECO:0000256" key="5">
    <source>
        <dbReference type="ARBA" id="ARBA00012027"/>
    </source>
</evidence>
<comment type="catalytic activity">
    <reaction evidence="1">
        <text>a 1,2-diacyl-sn-glycero-3-phosphocholine + H2O = a 1,2-diacyl-sn-glycero-3-phosphate + choline + H(+)</text>
        <dbReference type="Rhea" id="RHEA:14445"/>
        <dbReference type="ChEBI" id="CHEBI:15354"/>
        <dbReference type="ChEBI" id="CHEBI:15377"/>
        <dbReference type="ChEBI" id="CHEBI:15378"/>
        <dbReference type="ChEBI" id="CHEBI:57643"/>
        <dbReference type="ChEBI" id="CHEBI:58608"/>
        <dbReference type="EC" id="3.1.4.4"/>
    </reaction>
</comment>
<evidence type="ECO:0000256" key="3">
    <source>
        <dbReference type="ARBA" id="ARBA00004613"/>
    </source>
</evidence>
<dbReference type="GO" id="GO:0004630">
    <property type="term" value="F:phospholipase D activity"/>
    <property type="evidence" value="ECO:0007669"/>
    <property type="project" value="UniProtKB-EC"/>
</dbReference>
<dbReference type="PATRIC" id="fig|1121022.4.peg.4100"/>
<evidence type="ECO:0000313" key="14">
    <source>
        <dbReference type="Proteomes" id="UP000017837"/>
    </source>
</evidence>
<evidence type="ECO:0000256" key="8">
    <source>
        <dbReference type="ARBA" id="ARBA00022801"/>
    </source>
</evidence>
<dbReference type="AlphaFoldDB" id="V4P9J5"/>
<comment type="caution">
    <text evidence="13">The sequence shown here is derived from an EMBL/GenBank/DDBJ whole genome shotgun (WGS) entry which is preliminary data.</text>
</comment>
<dbReference type="CDD" id="cd09128">
    <property type="entry name" value="PLDc_unchar1_2"/>
    <property type="match status" value="1"/>
</dbReference>
<dbReference type="InterPro" id="IPR001736">
    <property type="entry name" value="PLipase_D/transphosphatidylase"/>
</dbReference>
<evidence type="ECO:0000259" key="12">
    <source>
        <dbReference type="PROSITE" id="PS50035"/>
    </source>
</evidence>
<organism evidence="13 14">
    <name type="scientific">Asticcacaulis benevestitus DSM 16100 = ATCC BAA-896</name>
    <dbReference type="NCBI Taxonomy" id="1121022"/>
    <lineage>
        <taxon>Bacteria</taxon>
        <taxon>Pseudomonadati</taxon>
        <taxon>Pseudomonadota</taxon>
        <taxon>Alphaproteobacteria</taxon>
        <taxon>Caulobacterales</taxon>
        <taxon>Caulobacteraceae</taxon>
        <taxon>Asticcacaulis</taxon>
    </lineage>
</organism>
<dbReference type="InterPro" id="IPR025202">
    <property type="entry name" value="PLD-like_dom"/>
</dbReference>
<evidence type="ECO:0000256" key="1">
    <source>
        <dbReference type="ARBA" id="ARBA00000798"/>
    </source>
</evidence>
<comment type="subcellular location">
    <subcellularLocation>
        <location evidence="3">Secreted</location>
    </subcellularLocation>
</comment>
<dbReference type="GO" id="GO:0005576">
    <property type="term" value="C:extracellular region"/>
    <property type="evidence" value="ECO:0007669"/>
    <property type="project" value="UniProtKB-SubCell"/>
</dbReference>
<protein>
    <recommendedName>
        <fullName evidence="6">Phospholipase D</fullName>
        <ecNumber evidence="5">3.1.4.4</ecNumber>
    </recommendedName>
    <alternativeName>
        <fullName evidence="11">Choline phosphatase</fullName>
    </alternativeName>
</protein>
<keyword evidence="10" id="KW-0443">Lipid metabolism</keyword>
<dbReference type="PANTHER" id="PTHR43856:SF1">
    <property type="entry name" value="MITOCHONDRIAL CARDIOLIPIN HYDROLASE"/>
    <property type="match status" value="1"/>
</dbReference>
<sequence>MRIFSSAQKAKVQGVIDAHHNLLTQTLGFVDAEPGFPVVDGQVLKEPAILVFVRHKKPPSEVLPKDRIPRQLEGYPVYVYQADPLRQIQAESSAYEDLSASLAAAASGQTYKGLAGNPINIVARVTAPFLCHVGPDAGWPVLKPFLEGAKNTLVAAMYDLNAEYIANTLIEVADTLNGTFTLTWDDGMTAVETDIRKKLRTELGPKLDGWIVHCGKNKRFASAYHEKVAVRDGRAFWLSSGNWSLRSQPNIDPVGMPADAAQMYSKGNREWHVIVDDEPLAKLFTQYIEHDKAGSQAEDAGLALTPPPAFPDILVPRDALLESFALAAPPKPIAPQYLPSHPREVEVRPLLTPDNYVGHITDLIAGAKTSIYLQFAYITWSEAANDAPFTRMLKVLARQSYAHGLDVRIIVGSTDAAIKIGKLVEAGFNPAVFKVQANIHNKGIIVDGNAVLVSSANWSGDGVVRNRDAGLLIHDPEIAQYYQSVFLDDWDLRAKAKIPDTTAAVVAAPDQPTPPGMVRISWADYYE</sequence>
<comment type="function">
    <text evidence="2">Could be a virulence factor.</text>
</comment>
<evidence type="ECO:0000256" key="4">
    <source>
        <dbReference type="ARBA" id="ARBA00008664"/>
    </source>
</evidence>
<dbReference type="CDD" id="cd00138">
    <property type="entry name" value="PLDc_SF"/>
    <property type="match status" value="1"/>
</dbReference>
<dbReference type="GO" id="GO:0016042">
    <property type="term" value="P:lipid catabolic process"/>
    <property type="evidence" value="ECO:0007669"/>
    <property type="project" value="UniProtKB-KW"/>
</dbReference>
<dbReference type="RefSeq" id="WP_018083705.1">
    <property type="nucleotide sequence ID" value="NZ_AQWM01000040.1"/>
</dbReference>
<reference evidence="13 14" key="1">
    <citation type="journal article" date="2014" name="Nature">
        <title>Sequential evolution of bacterial morphology by co-option of a developmental regulator.</title>
        <authorList>
            <person name="Jiang C."/>
            <person name="Brown P.J."/>
            <person name="Ducret A."/>
            <person name="Brun Y.V."/>
        </authorList>
    </citation>
    <scope>NUCLEOTIDE SEQUENCE [LARGE SCALE GENOMIC DNA]</scope>
    <source>
        <strain evidence="13 14">DSM 16100</strain>
    </source>
</reference>
<evidence type="ECO:0000256" key="6">
    <source>
        <dbReference type="ARBA" id="ARBA00018392"/>
    </source>
</evidence>
<name>V4P9J5_9CAUL</name>
<dbReference type="GO" id="GO:0016891">
    <property type="term" value="F:RNA endonuclease activity producing 5'-phosphomonoesters, hydrolytic mechanism"/>
    <property type="evidence" value="ECO:0007669"/>
    <property type="project" value="TreeGrafter"/>
</dbReference>
<evidence type="ECO:0000256" key="11">
    <source>
        <dbReference type="ARBA" id="ARBA00029594"/>
    </source>
</evidence>
<evidence type="ECO:0000313" key="13">
    <source>
        <dbReference type="EMBL" id="ESQ83759.1"/>
    </source>
</evidence>
<feature type="domain" description="PLD phosphodiesterase" evidence="12">
    <location>
        <begin position="435"/>
        <end position="462"/>
    </location>
</feature>
<keyword evidence="9" id="KW-0442">Lipid degradation</keyword>
<dbReference type="GO" id="GO:0006793">
    <property type="term" value="P:phosphorus metabolic process"/>
    <property type="evidence" value="ECO:0007669"/>
    <property type="project" value="UniProtKB-ARBA"/>
</dbReference>
<dbReference type="Proteomes" id="UP000017837">
    <property type="component" value="Unassembled WGS sequence"/>
</dbReference>
<dbReference type="PROSITE" id="PS50035">
    <property type="entry name" value="PLD"/>
    <property type="match status" value="1"/>
</dbReference>
<dbReference type="EMBL" id="AWGB01000068">
    <property type="protein sequence ID" value="ESQ83759.1"/>
    <property type="molecule type" value="Genomic_DNA"/>
</dbReference>
<dbReference type="OrthoDB" id="9811262at2"/>
<dbReference type="Pfam" id="PF13091">
    <property type="entry name" value="PLDc_2"/>
    <property type="match status" value="1"/>
</dbReference>
<keyword evidence="7" id="KW-0964">Secreted</keyword>
<evidence type="ECO:0000256" key="7">
    <source>
        <dbReference type="ARBA" id="ARBA00022525"/>
    </source>
</evidence>
<evidence type="ECO:0000256" key="10">
    <source>
        <dbReference type="ARBA" id="ARBA00023098"/>
    </source>
</evidence>
<accession>V4P9J5</accession>
<gene>
    <name evidence="13" type="ORF">ABENE_20010</name>
</gene>
<proteinExistence type="inferred from homology"/>
<dbReference type="InterPro" id="IPR051406">
    <property type="entry name" value="PLD_domain"/>
</dbReference>
<dbReference type="STRING" id="1121022.GCA_000376105_04018"/>
<dbReference type="PANTHER" id="PTHR43856">
    <property type="entry name" value="CARDIOLIPIN HYDROLASE"/>
    <property type="match status" value="1"/>
</dbReference>
<dbReference type="Gene3D" id="3.30.870.10">
    <property type="entry name" value="Endonuclease Chain A"/>
    <property type="match status" value="2"/>
</dbReference>
<dbReference type="SUPFAM" id="SSF56024">
    <property type="entry name" value="Phospholipase D/nuclease"/>
    <property type="match status" value="2"/>
</dbReference>
<dbReference type="eggNOG" id="COG1502">
    <property type="taxonomic scope" value="Bacteria"/>
</dbReference>
<keyword evidence="14" id="KW-1185">Reference proteome</keyword>
<dbReference type="SMART" id="SM00155">
    <property type="entry name" value="PLDc"/>
    <property type="match status" value="2"/>
</dbReference>
<dbReference type="EC" id="3.1.4.4" evidence="5"/>
<evidence type="ECO:0000256" key="2">
    <source>
        <dbReference type="ARBA" id="ARBA00003145"/>
    </source>
</evidence>
<comment type="similarity">
    <text evidence="4">Belongs to the phospholipase D family.</text>
</comment>
<keyword evidence="8" id="KW-0378">Hydrolase</keyword>
<evidence type="ECO:0000256" key="9">
    <source>
        <dbReference type="ARBA" id="ARBA00022963"/>
    </source>
</evidence>